<evidence type="ECO:0000313" key="1">
    <source>
        <dbReference type="EMBL" id="VEL15162.1"/>
    </source>
</evidence>
<organism evidence="1 2">
    <name type="scientific">Protopolystoma xenopodis</name>
    <dbReference type="NCBI Taxonomy" id="117903"/>
    <lineage>
        <taxon>Eukaryota</taxon>
        <taxon>Metazoa</taxon>
        <taxon>Spiralia</taxon>
        <taxon>Lophotrochozoa</taxon>
        <taxon>Platyhelminthes</taxon>
        <taxon>Monogenea</taxon>
        <taxon>Polyopisthocotylea</taxon>
        <taxon>Polystomatidea</taxon>
        <taxon>Polystomatidae</taxon>
        <taxon>Protopolystoma</taxon>
    </lineage>
</organism>
<evidence type="ECO:0000313" key="2">
    <source>
        <dbReference type="Proteomes" id="UP000784294"/>
    </source>
</evidence>
<protein>
    <submittedName>
        <fullName evidence="1">Uncharacterized protein</fullName>
    </submittedName>
</protein>
<name>A0A3S5CEQ1_9PLAT</name>
<accession>A0A3S5CEQ1</accession>
<dbReference type="Proteomes" id="UP000784294">
    <property type="component" value="Unassembled WGS sequence"/>
</dbReference>
<gene>
    <name evidence="1" type="ORF">PXEA_LOCUS8602</name>
</gene>
<dbReference type="EMBL" id="CAAALY010023663">
    <property type="protein sequence ID" value="VEL15162.1"/>
    <property type="molecule type" value="Genomic_DNA"/>
</dbReference>
<keyword evidence="2" id="KW-1185">Reference proteome</keyword>
<dbReference type="AlphaFoldDB" id="A0A3S5CEQ1"/>
<sequence length="213" mass="23483">MLPNFHYIKSSSLEGTGHSDSLLDVVTAYLTWKPQCICTHKIQHFLQDSQSQIEAKPDLINIPFQNSSCGMPVLEAWACNSFHSPLLDELFYLTCFTHIRAWCSHLSCSSNSTESTGICSSGHARMANLFASGDDVLTYYTVRSPSISGDPAAPSNEPNDPNSCGGFTSGKFIYINPRLVILVIRFLIRQIYEITTTSMLTQAEVDLASQDCG</sequence>
<reference evidence="1" key="1">
    <citation type="submission" date="2018-11" db="EMBL/GenBank/DDBJ databases">
        <authorList>
            <consortium name="Pathogen Informatics"/>
        </authorList>
    </citation>
    <scope>NUCLEOTIDE SEQUENCE</scope>
</reference>
<proteinExistence type="predicted"/>
<comment type="caution">
    <text evidence="1">The sequence shown here is derived from an EMBL/GenBank/DDBJ whole genome shotgun (WGS) entry which is preliminary data.</text>
</comment>